<sequence>MDTLIFISLFILILHVKAQANTNTNSCSPINCANNSDLNIQFPFRLQEFQPQHCGLPGFELNCKQNSTIVNFPPYGDLVIKSISYDLKKLDLLDPKNCVHEVFLNLNLSYTPFSYYYILKEYQYLNCSAQLSASFLQVPCLSSFAHHVYVVETSFVLPDFCSHVKTVGIPFSYSPFLSDNTFGLGLTWHLQNAQDSIATKFTTSVQQEAGQFKGLSDIANDKALACIILFIFIVVMLLSIKKLSHSTKRVEVEKVRENQKELHAAILGDYEALMPKREFMANAKVLMLNDLI</sequence>
<evidence type="ECO:0000256" key="10">
    <source>
        <dbReference type="ARBA" id="ARBA00022786"/>
    </source>
</evidence>
<evidence type="ECO:0000256" key="9">
    <source>
        <dbReference type="ARBA" id="ARBA00022771"/>
    </source>
</evidence>
<dbReference type="GO" id="GO:0008270">
    <property type="term" value="F:zinc ion binding"/>
    <property type="evidence" value="ECO:0007669"/>
    <property type="project" value="UniProtKB-KW"/>
</dbReference>
<dbReference type="EC" id="2.3.2.27" evidence="4"/>
<keyword evidence="18" id="KW-1185">Reference proteome</keyword>
<dbReference type="RefSeq" id="XP_016433441.1">
    <property type="nucleotide sequence ID" value="XM_016577955.2"/>
</dbReference>
<evidence type="ECO:0000256" key="11">
    <source>
        <dbReference type="ARBA" id="ARBA00022833"/>
    </source>
</evidence>
<dbReference type="GeneID" id="107759937"/>
<evidence type="ECO:0000256" key="8">
    <source>
        <dbReference type="ARBA" id="ARBA00022729"/>
    </source>
</evidence>
<evidence type="ECO:0000256" key="1">
    <source>
        <dbReference type="ARBA" id="ARBA00000900"/>
    </source>
</evidence>
<dbReference type="PaxDb" id="4097-A0A1S3X0U6"/>
<dbReference type="GO" id="GO:0061630">
    <property type="term" value="F:ubiquitin protein ligase activity"/>
    <property type="evidence" value="ECO:0007669"/>
    <property type="project" value="UniProtKB-EC"/>
</dbReference>
<comment type="similarity">
    <text evidence="14">Belongs to the RING-type zinc finger family. ATL subfamily.</text>
</comment>
<evidence type="ECO:0000256" key="4">
    <source>
        <dbReference type="ARBA" id="ARBA00012483"/>
    </source>
</evidence>
<evidence type="ECO:0000256" key="3">
    <source>
        <dbReference type="ARBA" id="ARBA00004906"/>
    </source>
</evidence>
<evidence type="ECO:0000256" key="16">
    <source>
        <dbReference type="SAM" id="SignalP"/>
    </source>
</evidence>
<dbReference type="Proteomes" id="UP000790787">
    <property type="component" value="Chromosome 23"/>
</dbReference>
<evidence type="ECO:0000313" key="19">
    <source>
        <dbReference type="RefSeq" id="XP_016433441.1"/>
    </source>
</evidence>
<dbReference type="KEGG" id="nta:107759937"/>
<dbReference type="AlphaFoldDB" id="A0A1S3X0U6"/>
<feature type="transmembrane region" description="Helical" evidence="15">
    <location>
        <begin position="222"/>
        <end position="240"/>
    </location>
</feature>
<protein>
    <recommendedName>
        <fullName evidence="4">RING-type E3 ubiquitin transferase</fullName>
        <ecNumber evidence="4">2.3.2.27</ecNumber>
    </recommendedName>
</protein>
<dbReference type="GO" id="GO:0016020">
    <property type="term" value="C:membrane"/>
    <property type="evidence" value="ECO:0007669"/>
    <property type="project" value="UniProtKB-SubCell"/>
</dbReference>
<dbReference type="GO" id="GO:0030247">
    <property type="term" value="F:polysaccharide binding"/>
    <property type="evidence" value="ECO:0007669"/>
    <property type="project" value="InterPro"/>
</dbReference>
<dbReference type="Pfam" id="PF13947">
    <property type="entry name" value="GUB_WAK_bind"/>
    <property type="match status" value="1"/>
</dbReference>
<keyword evidence="12 15" id="KW-1133">Transmembrane helix</keyword>
<comment type="catalytic activity">
    <reaction evidence="1">
        <text>S-ubiquitinyl-[E2 ubiquitin-conjugating enzyme]-L-cysteine + [acceptor protein]-L-lysine = [E2 ubiquitin-conjugating enzyme]-L-cysteine + N(6)-ubiquitinyl-[acceptor protein]-L-lysine.</text>
        <dbReference type="EC" id="2.3.2.27"/>
    </reaction>
</comment>
<dbReference type="PANTHER" id="PTHR46279">
    <property type="entry name" value="RING/U-BOX SUPERFAMILY PROTEIN"/>
    <property type="match status" value="1"/>
</dbReference>
<dbReference type="OMA" id="AGPDIHY"/>
<comment type="pathway">
    <text evidence="3">Protein modification; protein ubiquitination.</text>
</comment>
<keyword evidence="9" id="KW-0863">Zinc-finger</keyword>
<keyword evidence="11" id="KW-0862">Zinc</keyword>
<reference evidence="19" key="2">
    <citation type="submission" date="2025-08" db="UniProtKB">
        <authorList>
            <consortium name="RefSeq"/>
        </authorList>
    </citation>
    <scope>IDENTIFICATION</scope>
    <source>
        <tissue evidence="19">Leaf</tissue>
    </source>
</reference>
<evidence type="ECO:0000256" key="15">
    <source>
        <dbReference type="SAM" id="Phobius"/>
    </source>
</evidence>
<feature type="chain" id="PRO_5010377108" description="RING-type E3 ubiquitin transferase" evidence="16">
    <location>
        <begin position="21"/>
        <end position="292"/>
    </location>
</feature>
<keyword evidence="8 16" id="KW-0732">Signal</keyword>
<keyword evidence="10" id="KW-0833">Ubl conjugation pathway</keyword>
<evidence type="ECO:0000256" key="13">
    <source>
        <dbReference type="ARBA" id="ARBA00023136"/>
    </source>
</evidence>
<gene>
    <name evidence="19" type="primary">LOC107759937</name>
</gene>
<dbReference type="RefSeq" id="XP_016433441.1">
    <property type="nucleotide sequence ID" value="XM_016577955.1"/>
</dbReference>
<proteinExistence type="inferred from homology"/>
<dbReference type="InterPro" id="IPR025287">
    <property type="entry name" value="WAK_GUB"/>
</dbReference>
<feature type="signal peptide" evidence="16">
    <location>
        <begin position="1"/>
        <end position="20"/>
    </location>
</feature>
<keyword evidence="13 15" id="KW-0472">Membrane</keyword>
<evidence type="ECO:0000256" key="12">
    <source>
        <dbReference type="ARBA" id="ARBA00022989"/>
    </source>
</evidence>
<evidence type="ECO:0000256" key="5">
    <source>
        <dbReference type="ARBA" id="ARBA00022679"/>
    </source>
</evidence>
<dbReference type="STRING" id="4097.A0A1S3X0U6"/>
<organism evidence="18 19">
    <name type="scientific">Nicotiana tabacum</name>
    <name type="common">Common tobacco</name>
    <dbReference type="NCBI Taxonomy" id="4097"/>
    <lineage>
        <taxon>Eukaryota</taxon>
        <taxon>Viridiplantae</taxon>
        <taxon>Streptophyta</taxon>
        <taxon>Embryophyta</taxon>
        <taxon>Tracheophyta</taxon>
        <taxon>Spermatophyta</taxon>
        <taxon>Magnoliopsida</taxon>
        <taxon>eudicotyledons</taxon>
        <taxon>Gunneridae</taxon>
        <taxon>Pentapetalae</taxon>
        <taxon>asterids</taxon>
        <taxon>lamiids</taxon>
        <taxon>Solanales</taxon>
        <taxon>Solanaceae</taxon>
        <taxon>Nicotianoideae</taxon>
        <taxon>Nicotianeae</taxon>
        <taxon>Nicotiana</taxon>
    </lineage>
</organism>
<accession>A0A1S3X0U6</accession>
<evidence type="ECO:0000259" key="17">
    <source>
        <dbReference type="Pfam" id="PF13947"/>
    </source>
</evidence>
<reference evidence="18" key="1">
    <citation type="journal article" date="2014" name="Nat. Commun.">
        <title>The tobacco genome sequence and its comparison with those of tomato and potato.</title>
        <authorList>
            <person name="Sierro N."/>
            <person name="Battey J.N."/>
            <person name="Ouadi S."/>
            <person name="Bakaher N."/>
            <person name="Bovet L."/>
            <person name="Willig A."/>
            <person name="Goepfert S."/>
            <person name="Peitsch M.C."/>
            <person name="Ivanov N.V."/>
        </authorList>
    </citation>
    <scope>NUCLEOTIDE SEQUENCE [LARGE SCALE GENOMIC DNA]</scope>
</reference>
<evidence type="ECO:0000313" key="18">
    <source>
        <dbReference type="Proteomes" id="UP000790787"/>
    </source>
</evidence>
<feature type="domain" description="Wall-associated receptor kinase galacturonan-binding" evidence="17">
    <location>
        <begin position="27"/>
        <end position="91"/>
    </location>
</feature>
<dbReference type="PANTHER" id="PTHR46279:SF12">
    <property type="entry name" value="RING-TYPE E3 UBIQUITIN TRANSFERASE"/>
    <property type="match status" value="1"/>
</dbReference>
<evidence type="ECO:0000256" key="14">
    <source>
        <dbReference type="ARBA" id="ARBA00024209"/>
    </source>
</evidence>
<dbReference type="OrthoDB" id="1641101at2759"/>
<keyword evidence="6 15" id="KW-0812">Transmembrane</keyword>
<evidence type="ECO:0000256" key="7">
    <source>
        <dbReference type="ARBA" id="ARBA00022723"/>
    </source>
</evidence>
<dbReference type="InterPro" id="IPR046948">
    <property type="entry name" value="ATL20-22-like"/>
</dbReference>
<keyword evidence="7" id="KW-0479">Metal-binding</keyword>
<evidence type="ECO:0000256" key="6">
    <source>
        <dbReference type="ARBA" id="ARBA00022692"/>
    </source>
</evidence>
<name>A0A1S3X0U6_TOBAC</name>
<keyword evidence="5" id="KW-0808">Transferase</keyword>
<comment type="subcellular location">
    <subcellularLocation>
        <location evidence="2">Membrane</location>
        <topology evidence="2">Single-pass membrane protein</topology>
    </subcellularLocation>
</comment>
<evidence type="ECO:0000256" key="2">
    <source>
        <dbReference type="ARBA" id="ARBA00004167"/>
    </source>
</evidence>